<keyword evidence="5" id="KW-1185">Reference proteome</keyword>
<dbReference type="GO" id="GO:0008270">
    <property type="term" value="F:zinc ion binding"/>
    <property type="evidence" value="ECO:0007669"/>
    <property type="project" value="InterPro"/>
</dbReference>
<dbReference type="Proteomes" id="UP000076552">
    <property type="component" value="Unassembled WGS sequence"/>
</dbReference>
<dbReference type="STRING" id="708197.A0A166SAE3"/>
<organism evidence="4 5">
    <name type="scientific">Colletotrichum tofieldiae</name>
    <dbReference type="NCBI Taxonomy" id="708197"/>
    <lineage>
        <taxon>Eukaryota</taxon>
        <taxon>Fungi</taxon>
        <taxon>Dikarya</taxon>
        <taxon>Ascomycota</taxon>
        <taxon>Pezizomycotina</taxon>
        <taxon>Sordariomycetes</taxon>
        <taxon>Hypocreomycetidae</taxon>
        <taxon>Glomerellales</taxon>
        <taxon>Glomerellaceae</taxon>
        <taxon>Colletotrichum</taxon>
        <taxon>Colletotrichum spaethianum species complex</taxon>
    </lineage>
</organism>
<feature type="compositionally biased region" description="Polar residues" evidence="2">
    <location>
        <begin position="82"/>
        <end position="92"/>
    </location>
</feature>
<evidence type="ECO:0000259" key="3">
    <source>
        <dbReference type="PROSITE" id="PS50048"/>
    </source>
</evidence>
<dbReference type="Gene3D" id="4.10.240.10">
    <property type="entry name" value="Zn(2)-C6 fungal-type DNA-binding domain"/>
    <property type="match status" value="1"/>
</dbReference>
<evidence type="ECO:0000256" key="1">
    <source>
        <dbReference type="ARBA" id="ARBA00023242"/>
    </source>
</evidence>
<dbReference type="PROSITE" id="PS00463">
    <property type="entry name" value="ZN2_CY6_FUNGAL_1"/>
    <property type="match status" value="1"/>
</dbReference>
<evidence type="ECO:0000313" key="5">
    <source>
        <dbReference type="Proteomes" id="UP000076552"/>
    </source>
</evidence>
<accession>A0A166SAE3</accession>
<feature type="non-terminal residue" evidence="4">
    <location>
        <position position="1"/>
    </location>
</feature>
<dbReference type="EMBL" id="LFIV01000089">
    <property type="protein sequence ID" value="KZL70462.1"/>
    <property type="molecule type" value="Genomic_DNA"/>
</dbReference>
<evidence type="ECO:0000256" key="2">
    <source>
        <dbReference type="SAM" id="MobiDB-lite"/>
    </source>
</evidence>
<gene>
    <name evidence="4" type="ORF">CT0861_06270</name>
</gene>
<feature type="compositionally biased region" description="Low complexity" evidence="2">
    <location>
        <begin position="60"/>
        <end position="69"/>
    </location>
</feature>
<name>A0A166SAE3_9PEZI</name>
<dbReference type="InterPro" id="IPR036864">
    <property type="entry name" value="Zn2-C6_fun-type_DNA-bd_sf"/>
</dbReference>
<dbReference type="PANTHER" id="PTHR47256">
    <property type="entry name" value="ZN(II)2CYS6 TRANSCRIPTION FACTOR (EUROFUNG)-RELATED"/>
    <property type="match status" value="1"/>
</dbReference>
<reference evidence="4 5" key="1">
    <citation type="submission" date="2015-06" db="EMBL/GenBank/DDBJ databases">
        <title>Survival trade-offs in plant roots during colonization by closely related pathogenic and mutualistic fungi.</title>
        <authorList>
            <person name="Hacquard S."/>
            <person name="Kracher B."/>
            <person name="Hiruma K."/>
            <person name="Weinman A."/>
            <person name="Muench P."/>
            <person name="Garrido Oter R."/>
            <person name="Ver Loren van Themaat E."/>
            <person name="Dallerey J.-F."/>
            <person name="Damm U."/>
            <person name="Henrissat B."/>
            <person name="Lespinet O."/>
            <person name="Thon M."/>
            <person name="Kemen E."/>
            <person name="McHardy A.C."/>
            <person name="Schulze-Lefert P."/>
            <person name="O'Connell R.J."/>
        </authorList>
    </citation>
    <scope>NUCLEOTIDE SEQUENCE [LARGE SCALE GENOMIC DNA]</scope>
    <source>
        <strain evidence="4 5">0861</strain>
    </source>
</reference>
<proteinExistence type="predicted"/>
<keyword evidence="1" id="KW-0539">Nucleus</keyword>
<dbReference type="CDD" id="cd00067">
    <property type="entry name" value="GAL4"/>
    <property type="match status" value="1"/>
</dbReference>
<dbReference type="SMART" id="SM00066">
    <property type="entry name" value="GAL4"/>
    <property type="match status" value="1"/>
</dbReference>
<dbReference type="PANTHER" id="PTHR47256:SF1">
    <property type="entry name" value="ZN(II)2CYS6 TRANSCRIPTION FACTOR (EUROFUNG)"/>
    <property type="match status" value="1"/>
</dbReference>
<sequence>LPSCRLSIERWWMLSLQDNPVCTPPEPVDNAPRSSLYACHSRTCMINRQCYREIRPAVDSSSSDVTTTTPDMGRKRSIEAASDQSQHQSLSNRKPKRRNVLVACESCKKRKVKCSADRPKCSSCTTRGVECRYSADPSESRVASLKRRHDEMASRNDSLQRFFSAMRSMPEGQAQETLKRIRSGASAEDIVFEIEAGCLLVKLASRRDVETHEPEPNEAEVKRPASSKAKGFDISWAYPSWAHRPSMNVT</sequence>
<feature type="domain" description="Zn(2)-C6 fungal-type" evidence="3">
    <location>
        <begin position="103"/>
        <end position="133"/>
    </location>
</feature>
<dbReference type="GO" id="GO:0000981">
    <property type="term" value="F:DNA-binding transcription factor activity, RNA polymerase II-specific"/>
    <property type="evidence" value="ECO:0007669"/>
    <property type="project" value="InterPro"/>
</dbReference>
<dbReference type="AlphaFoldDB" id="A0A166SAE3"/>
<dbReference type="Pfam" id="PF00172">
    <property type="entry name" value="Zn_clus"/>
    <property type="match status" value="1"/>
</dbReference>
<protein>
    <submittedName>
        <fullName evidence="4">N-terminal fungal transcription regulatory domain-containing protein</fullName>
    </submittedName>
</protein>
<dbReference type="InterPro" id="IPR001138">
    <property type="entry name" value="Zn2Cys6_DnaBD"/>
</dbReference>
<dbReference type="SUPFAM" id="SSF57701">
    <property type="entry name" value="Zn2/Cys6 DNA-binding domain"/>
    <property type="match status" value="1"/>
</dbReference>
<comment type="caution">
    <text evidence="4">The sequence shown here is derived from an EMBL/GenBank/DDBJ whole genome shotgun (WGS) entry which is preliminary data.</text>
</comment>
<dbReference type="PROSITE" id="PS50048">
    <property type="entry name" value="ZN2_CY6_FUNGAL_2"/>
    <property type="match status" value="1"/>
</dbReference>
<dbReference type="InterPro" id="IPR053187">
    <property type="entry name" value="Notoamide_regulator"/>
</dbReference>
<evidence type="ECO:0000313" key="4">
    <source>
        <dbReference type="EMBL" id="KZL70462.1"/>
    </source>
</evidence>
<dbReference type="PRINTS" id="PR00755">
    <property type="entry name" value="AFLATOXINBRP"/>
</dbReference>
<feature type="region of interest" description="Disordered" evidence="2">
    <location>
        <begin position="60"/>
        <end position="95"/>
    </location>
</feature>